<dbReference type="FunFam" id="3.40.50.300:FF:000285">
    <property type="entry name" value="Sporulation initiation inhibitor Soj"/>
    <property type="match status" value="1"/>
</dbReference>
<dbReference type="PANTHER" id="PTHR13696:SF52">
    <property type="entry name" value="PARA FAMILY PROTEIN CT_582"/>
    <property type="match status" value="1"/>
</dbReference>
<comment type="catalytic activity">
    <reaction evidence="2">
        <text>ATP + H2O = ADP + phosphate + H(+)</text>
        <dbReference type="Rhea" id="RHEA:13065"/>
        <dbReference type="ChEBI" id="CHEBI:15377"/>
        <dbReference type="ChEBI" id="CHEBI:15378"/>
        <dbReference type="ChEBI" id="CHEBI:30616"/>
        <dbReference type="ChEBI" id="CHEBI:43474"/>
        <dbReference type="ChEBI" id="CHEBI:456216"/>
    </reaction>
</comment>
<evidence type="ECO:0000313" key="6">
    <source>
        <dbReference type="EMBL" id="KPU45095.1"/>
    </source>
</evidence>
<dbReference type="CDD" id="cd02042">
    <property type="entry name" value="ParAB_family"/>
    <property type="match status" value="1"/>
</dbReference>
<keyword evidence="7" id="KW-1185">Reference proteome</keyword>
<accession>A0A0P8WAY0</accession>
<proteinExistence type="inferred from homology"/>
<comment type="caution">
    <text evidence="6">The sequence shown here is derived from an EMBL/GenBank/DDBJ whole genome shotgun (WGS) entry which is preliminary data.</text>
</comment>
<evidence type="ECO:0000313" key="7">
    <source>
        <dbReference type="Proteomes" id="UP000050326"/>
    </source>
</evidence>
<evidence type="ECO:0000256" key="3">
    <source>
        <dbReference type="ARBA" id="ARBA00062323"/>
    </source>
</evidence>
<evidence type="ECO:0000256" key="1">
    <source>
        <dbReference type="ARBA" id="ARBA00006976"/>
    </source>
</evidence>
<dbReference type="STRING" id="36849.OXPF_15730"/>
<feature type="domain" description="AAA" evidence="5">
    <location>
        <begin position="4"/>
        <end position="184"/>
    </location>
</feature>
<evidence type="ECO:0000256" key="2">
    <source>
        <dbReference type="ARBA" id="ARBA00049360"/>
    </source>
</evidence>
<organism evidence="6 7">
    <name type="scientific">Oxobacter pfennigii</name>
    <dbReference type="NCBI Taxonomy" id="36849"/>
    <lineage>
        <taxon>Bacteria</taxon>
        <taxon>Bacillati</taxon>
        <taxon>Bacillota</taxon>
        <taxon>Clostridia</taxon>
        <taxon>Eubacteriales</taxon>
        <taxon>Clostridiaceae</taxon>
        <taxon>Oxobacter</taxon>
    </lineage>
</organism>
<dbReference type="PATRIC" id="fig|36849.3.peg.1664"/>
<dbReference type="RefSeq" id="WP_054874634.1">
    <property type="nucleotide sequence ID" value="NZ_LKET01000028.1"/>
</dbReference>
<dbReference type="SUPFAM" id="SSF52540">
    <property type="entry name" value="P-loop containing nucleoside triphosphate hydrolases"/>
    <property type="match status" value="1"/>
</dbReference>
<dbReference type="PANTHER" id="PTHR13696">
    <property type="entry name" value="P-LOOP CONTAINING NUCLEOSIDE TRIPHOSPHATE HYDROLASE"/>
    <property type="match status" value="1"/>
</dbReference>
<name>A0A0P8WAY0_9CLOT</name>
<reference evidence="6 7" key="1">
    <citation type="submission" date="2015-09" db="EMBL/GenBank/DDBJ databases">
        <title>Genome sequence of Oxobacter pfennigii DSM 3222.</title>
        <authorList>
            <person name="Poehlein A."/>
            <person name="Bengelsdorf F.R."/>
            <person name="Schiel-Bengelsdorf B."/>
            <person name="Duerre P."/>
            <person name="Daniel R."/>
        </authorList>
    </citation>
    <scope>NUCLEOTIDE SEQUENCE [LARGE SCALE GENOMIC DNA]</scope>
    <source>
        <strain evidence="6 7">DSM 3222</strain>
    </source>
</reference>
<dbReference type="Proteomes" id="UP000050326">
    <property type="component" value="Unassembled WGS sequence"/>
</dbReference>
<dbReference type="Pfam" id="PF13614">
    <property type="entry name" value="AAA_31"/>
    <property type="match status" value="1"/>
</dbReference>
<protein>
    <recommendedName>
        <fullName evidence="4">Sporulation initiation inhibitor protein Soj</fullName>
    </recommendedName>
</protein>
<sequence>MFATIIALSNQKGGVGKSVTAANLGIGLARQGKKVLLIDNDPQASLTISLGFPKPDELPVTLAHVMSGILQDNPLPVSEGIIHHGEGVDLMPASIELSGVEISLVNAMSRETILRQYIEVVKPMYDFILVDTSPSLGMLAINALAAADSVLIPVQAEYLSAKGLELLLKTIARVRRQINPGLSITGILMTMVDERTNDAREIIETLTAAYGDKLTIFGRIPRSVRASEITKLGKSIYAHDPCGKVAAAYENLTEKLLAAYGPRIREVRVSA</sequence>
<dbReference type="Gene3D" id="3.40.50.300">
    <property type="entry name" value="P-loop containing nucleotide triphosphate hydrolases"/>
    <property type="match status" value="1"/>
</dbReference>
<dbReference type="EMBL" id="LKET01000028">
    <property type="protein sequence ID" value="KPU45095.1"/>
    <property type="molecule type" value="Genomic_DNA"/>
</dbReference>
<gene>
    <name evidence="6" type="primary">soj_1</name>
    <name evidence="6" type="ORF">OXPF_15730</name>
</gene>
<dbReference type="InterPro" id="IPR025669">
    <property type="entry name" value="AAA_dom"/>
</dbReference>
<dbReference type="OrthoDB" id="9815116at2"/>
<dbReference type="GO" id="GO:0016887">
    <property type="term" value="F:ATP hydrolysis activity"/>
    <property type="evidence" value="ECO:0007669"/>
    <property type="project" value="RHEA"/>
</dbReference>
<dbReference type="AlphaFoldDB" id="A0A0P8WAY0"/>
<comment type="subunit">
    <text evidence="3">Dimerizes in the presence of ATP but not ADP; ATP-binding is required for double-stranded (ds)DNA-binding. Interacts with DnaA.</text>
</comment>
<keyword evidence="6" id="KW-0378">Hydrolase</keyword>
<comment type="similarity">
    <text evidence="1">Belongs to the ParA family.</text>
</comment>
<dbReference type="InterPro" id="IPR027417">
    <property type="entry name" value="P-loop_NTPase"/>
</dbReference>
<evidence type="ECO:0000259" key="5">
    <source>
        <dbReference type="Pfam" id="PF13614"/>
    </source>
</evidence>
<evidence type="ECO:0000256" key="4">
    <source>
        <dbReference type="ARBA" id="ARBA00071824"/>
    </source>
</evidence>
<dbReference type="InterPro" id="IPR050678">
    <property type="entry name" value="DNA_Partitioning_ATPase"/>
</dbReference>